<feature type="region of interest" description="Disordered" evidence="1">
    <location>
        <begin position="121"/>
        <end position="161"/>
    </location>
</feature>
<proteinExistence type="predicted"/>
<comment type="caution">
    <text evidence="2">The sequence shown here is derived from an EMBL/GenBank/DDBJ whole genome shotgun (WGS) entry which is preliminary data.</text>
</comment>
<dbReference type="Proteomes" id="UP000023152">
    <property type="component" value="Unassembled WGS sequence"/>
</dbReference>
<feature type="compositionally biased region" description="Basic and acidic residues" evidence="1">
    <location>
        <begin position="122"/>
        <end position="152"/>
    </location>
</feature>
<keyword evidence="3" id="KW-1185">Reference proteome</keyword>
<dbReference type="AlphaFoldDB" id="X6NFQ5"/>
<evidence type="ECO:0000256" key="1">
    <source>
        <dbReference type="SAM" id="MobiDB-lite"/>
    </source>
</evidence>
<accession>X6NFQ5</accession>
<name>X6NFQ5_RETFI</name>
<feature type="compositionally biased region" description="Basic and acidic residues" evidence="1">
    <location>
        <begin position="33"/>
        <end position="47"/>
    </location>
</feature>
<gene>
    <name evidence="2" type="ORF">RFI_12352</name>
</gene>
<evidence type="ECO:0000313" key="2">
    <source>
        <dbReference type="EMBL" id="ETO24801.1"/>
    </source>
</evidence>
<dbReference type="EMBL" id="ASPP01008950">
    <property type="protein sequence ID" value="ETO24801.1"/>
    <property type="molecule type" value="Genomic_DNA"/>
</dbReference>
<evidence type="ECO:0000313" key="3">
    <source>
        <dbReference type="Proteomes" id="UP000023152"/>
    </source>
</evidence>
<reference evidence="2 3" key="1">
    <citation type="journal article" date="2013" name="Curr. Biol.">
        <title>The Genome of the Foraminiferan Reticulomyxa filosa.</title>
        <authorList>
            <person name="Glockner G."/>
            <person name="Hulsmann N."/>
            <person name="Schleicher M."/>
            <person name="Noegel A.A."/>
            <person name="Eichinger L."/>
            <person name="Gallinger C."/>
            <person name="Pawlowski J."/>
            <person name="Sierra R."/>
            <person name="Euteneuer U."/>
            <person name="Pillet L."/>
            <person name="Moustafa A."/>
            <person name="Platzer M."/>
            <person name="Groth M."/>
            <person name="Szafranski K."/>
            <person name="Schliwa M."/>
        </authorList>
    </citation>
    <scope>NUCLEOTIDE SEQUENCE [LARGE SCALE GENOMIC DNA]</scope>
</reference>
<organism evidence="2 3">
    <name type="scientific">Reticulomyxa filosa</name>
    <dbReference type="NCBI Taxonomy" id="46433"/>
    <lineage>
        <taxon>Eukaryota</taxon>
        <taxon>Sar</taxon>
        <taxon>Rhizaria</taxon>
        <taxon>Retaria</taxon>
        <taxon>Foraminifera</taxon>
        <taxon>Monothalamids</taxon>
        <taxon>Reticulomyxidae</taxon>
        <taxon>Reticulomyxa</taxon>
    </lineage>
</organism>
<feature type="region of interest" description="Disordered" evidence="1">
    <location>
        <begin position="26"/>
        <end position="63"/>
    </location>
</feature>
<feature type="non-terminal residue" evidence="2">
    <location>
        <position position="1"/>
    </location>
</feature>
<sequence>FFFFLGKKKKKKKKKMCDPERLKRQNQLLQSRLKGDHKDKDKDKDSKGTCSIDPDTKANNEVDTETAIVERAMEQNERTMTSNRRQLFECNVDLARYWMIRDHWSTAWSYYQKALQFQSSAEESKTVVKKENENDNHNENENEHSSWDRSHEPQSSMSNKYDVSTVKHELDFAQYMCDTLDLKKWADNQCLSNVDGNLNPNPNPTLNPNPKFDPIQCDTTNVEPLPQPQSQSHWTESSMAQRFFVKCEAMLLNAETTVPAFKCALDECLHCFTTGGVIDYKSNKKDMRRTEQYQRVEQRDVKNAGGNGEFDVDIDGDDQQEEMKSDKKIIDEMFFDEMYFTVWNTRIKELLANVRHSRHGLCSNDNGNDNGEKYMTRMQDQLTVGDIVVQMVIPNFCQSRSSSSFFDCIVAPLPELWARSEYPSSLLDRLNEFLDQCVFGVGDWSAIDPSQHIFPHRILLSVRAVYYHIFGSIVTTMCKNKQTDAQVVVTTLAYFQKYSNVCQVMDISFAKTALHKIVENNKVQMETENKHKLTNETTITLNPRDPRCAPFVTCNGQKHAIVEILTQLHSNRELVGCDKVQMGIEYCTDVFMEYLWHNNRRYLVCKEILTQFPTDKLSISPESKHNAAVALACSAMYESNSNNEYKLLTHMLGLVQNKSSVRNLVSHHIYKYIHINIYLFIEPLRLNDSPFDLQSSNNRLNVKYLTHFETLVCGDWYEKWKHQLSQVRDEKTLAKQQLTASQSSLPFDPILTQRLDDVKKCVAMAQFLYHWCRYIHVLFVDTKATPNNTIPVCLFVLFVF</sequence>
<protein>
    <submittedName>
        <fullName evidence="2">Uncharacterized protein</fullName>
    </submittedName>
</protein>